<evidence type="ECO:0000313" key="5">
    <source>
        <dbReference type="Proteomes" id="UP001235840"/>
    </source>
</evidence>
<gene>
    <name evidence="4" type="ORF">J2S11_003521</name>
</gene>
<keyword evidence="2" id="KW-1133">Transmembrane helix</keyword>
<dbReference type="EC" id="2.7.11.1" evidence="4"/>
<dbReference type="EMBL" id="JAUSTY010000017">
    <property type="protein sequence ID" value="MDQ0167596.1"/>
    <property type="molecule type" value="Genomic_DNA"/>
</dbReference>
<dbReference type="PANTHER" id="PTHR44167:SF18">
    <property type="entry name" value="PROTEIN KINASE DOMAIN-CONTAINING PROTEIN"/>
    <property type="match status" value="1"/>
</dbReference>
<dbReference type="Pfam" id="PF00069">
    <property type="entry name" value="Pkinase"/>
    <property type="match status" value="1"/>
</dbReference>
<evidence type="ECO:0000259" key="3">
    <source>
        <dbReference type="PROSITE" id="PS50011"/>
    </source>
</evidence>
<reference evidence="4 5" key="1">
    <citation type="submission" date="2023-07" db="EMBL/GenBank/DDBJ databases">
        <title>Genomic Encyclopedia of Type Strains, Phase IV (KMG-IV): sequencing the most valuable type-strain genomes for metagenomic binning, comparative biology and taxonomic classification.</title>
        <authorList>
            <person name="Goeker M."/>
        </authorList>
    </citation>
    <scope>NUCLEOTIDE SEQUENCE [LARGE SCALE GENOMIC DNA]</scope>
    <source>
        <strain evidence="4 5">DSM 12751</strain>
    </source>
</reference>
<accession>A0ABT9W2Y1</accession>
<dbReference type="Proteomes" id="UP001235840">
    <property type="component" value="Unassembled WGS sequence"/>
</dbReference>
<proteinExistence type="predicted"/>
<protein>
    <submittedName>
        <fullName evidence="4">Serine/threonine-protein kinase</fullName>
        <ecNumber evidence="4">2.7.11.1</ecNumber>
    </submittedName>
</protein>
<feature type="transmembrane region" description="Helical" evidence="2">
    <location>
        <begin position="291"/>
        <end position="310"/>
    </location>
</feature>
<keyword evidence="5" id="KW-1185">Reference proteome</keyword>
<keyword evidence="1" id="KW-0067">ATP-binding</keyword>
<dbReference type="InterPro" id="IPR017441">
    <property type="entry name" value="Protein_kinase_ATP_BS"/>
</dbReference>
<dbReference type="RefSeq" id="WP_307396639.1">
    <property type="nucleotide sequence ID" value="NZ_BAAADK010000008.1"/>
</dbReference>
<sequence>MTTSFSPSIIQGKWHQRKYQIEKELGQGATGTVYLVRHQGSPYALKLGTDSFSITAEVNVLKHFAKAQGGFLGPSIMDVDDWEKGQELQSFYVMNVIQGTSLPPFIKQKGKEWIPVLILQLLTFLSELHQMGWVFGDLKPDNLKVVGKPYKIAWYDAGGMTKLGRLIKEYTEWYDRGVWQMGDRKAEPAYDLFSVGMIMLELYLGKRPEPSEEPNKQLKELVFQNQQIFPYQKVLWEALSGKYATADKMKQALLQAWHVQKGGSFLQPSLEPKLDQASKKRKKKKSKWGKVLFLLFLSSFFLFLYALYLYSQTF</sequence>
<dbReference type="PROSITE" id="PS50011">
    <property type="entry name" value="PROTEIN_KINASE_DOM"/>
    <property type="match status" value="1"/>
</dbReference>
<keyword evidence="1" id="KW-0547">Nucleotide-binding</keyword>
<dbReference type="GO" id="GO:0004674">
    <property type="term" value="F:protein serine/threonine kinase activity"/>
    <property type="evidence" value="ECO:0007669"/>
    <property type="project" value="UniProtKB-EC"/>
</dbReference>
<evidence type="ECO:0000256" key="2">
    <source>
        <dbReference type="SAM" id="Phobius"/>
    </source>
</evidence>
<comment type="caution">
    <text evidence="4">The sequence shown here is derived from an EMBL/GenBank/DDBJ whole genome shotgun (WGS) entry which is preliminary data.</text>
</comment>
<dbReference type="Gene3D" id="1.10.510.10">
    <property type="entry name" value="Transferase(Phosphotransferase) domain 1"/>
    <property type="match status" value="1"/>
</dbReference>
<dbReference type="SUPFAM" id="SSF56112">
    <property type="entry name" value="Protein kinase-like (PK-like)"/>
    <property type="match status" value="1"/>
</dbReference>
<evidence type="ECO:0000256" key="1">
    <source>
        <dbReference type="PROSITE-ProRule" id="PRU10141"/>
    </source>
</evidence>
<dbReference type="InterPro" id="IPR000719">
    <property type="entry name" value="Prot_kinase_dom"/>
</dbReference>
<dbReference type="PROSITE" id="PS00107">
    <property type="entry name" value="PROTEIN_KINASE_ATP"/>
    <property type="match status" value="1"/>
</dbReference>
<dbReference type="InterPro" id="IPR011009">
    <property type="entry name" value="Kinase-like_dom_sf"/>
</dbReference>
<dbReference type="SMART" id="SM00220">
    <property type="entry name" value="S_TKc"/>
    <property type="match status" value="1"/>
</dbReference>
<organism evidence="4 5">
    <name type="scientific">Caldalkalibacillus horti</name>
    <dbReference type="NCBI Taxonomy" id="77523"/>
    <lineage>
        <taxon>Bacteria</taxon>
        <taxon>Bacillati</taxon>
        <taxon>Bacillota</taxon>
        <taxon>Bacilli</taxon>
        <taxon>Bacillales</taxon>
        <taxon>Bacillaceae</taxon>
        <taxon>Caldalkalibacillus</taxon>
    </lineage>
</organism>
<feature type="binding site" evidence="1">
    <location>
        <position position="46"/>
    </location>
    <ligand>
        <name>ATP</name>
        <dbReference type="ChEBI" id="CHEBI:30616"/>
    </ligand>
</feature>
<dbReference type="PANTHER" id="PTHR44167">
    <property type="entry name" value="OVARIAN-SPECIFIC SERINE/THREONINE-PROTEIN KINASE LOK-RELATED"/>
    <property type="match status" value="1"/>
</dbReference>
<evidence type="ECO:0000313" key="4">
    <source>
        <dbReference type="EMBL" id="MDQ0167596.1"/>
    </source>
</evidence>
<keyword evidence="4" id="KW-0808">Transferase</keyword>
<dbReference type="Gene3D" id="3.30.200.20">
    <property type="entry name" value="Phosphorylase Kinase, domain 1"/>
    <property type="match status" value="1"/>
</dbReference>
<keyword evidence="2" id="KW-0472">Membrane</keyword>
<feature type="domain" description="Protein kinase" evidence="3">
    <location>
        <begin position="19"/>
        <end position="301"/>
    </location>
</feature>
<keyword evidence="2" id="KW-0812">Transmembrane</keyword>
<keyword evidence="4" id="KW-0418">Kinase</keyword>
<name>A0ABT9W2Y1_9BACI</name>